<feature type="region of interest" description="Disordered" evidence="4">
    <location>
        <begin position="46"/>
        <end position="67"/>
    </location>
</feature>
<comment type="caution">
    <text evidence="6">The sequence shown here is derived from an EMBL/GenBank/DDBJ whole genome shotgun (WGS) entry which is preliminary data.</text>
</comment>
<reference evidence="6 7" key="1">
    <citation type="submission" date="2024-11" db="EMBL/GenBank/DDBJ databases">
        <title>Chromosome-level genome assembly of Eucalyptus globulus Labill. provides insights into its genome evolution.</title>
        <authorList>
            <person name="Li X."/>
        </authorList>
    </citation>
    <scope>NUCLEOTIDE SEQUENCE [LARGE SCALE GENOMIC DNA]</scope>
    <source>
        <strain evidence="6">CL2024</strain>
        <tissue evidence="6">Fresh tender leaves</tissue>
    </source>
</reference>
<evidence type="ECO:0000313" key="7">
    <source>
        <dbReference type="Proteomes" id="UP001634007"/>
    </source>
</evidence>
<sequence>MLQIFYESRDFFLLRNVYRKLESDVHSSKRRFMELADQCNALKKGREESVSRSVSNNRQYASKSEDNLKKVEEKYSELKMAEYADNDPVAFKDAISVAHAAANRRTGIASSQILQWCSNNFPEAKELLEHMFQEVGISDDLDYLEMSTPGN</sequence>
<keyword evidence="2" id="KW-0175">Coiled coil</keyword>
<comment type="subcellular location">
    <subcellularLocation>
        <location evidence="1">Nucleus</location>
    </subcellularLocation>
</comment>
<evidence type="ECO:0000256" key="1">
    <source>
        <dbReference type="ARBA" id="ARBA00004123"/>
    </source>
</evidence>
<evidence type="ECO:0000256" key="3">
    <source>
        <dbReference type="ARBA" id="ARBA00023242"/>
    </source>
</evidence>
<dbReference type="EMBL" id="JBJKBG010000003">
    <property type="protein sequence ID" value="KAL3744836.1"/>
    <property type="molecule type" value="Genomic_DNA"/>
</dbReference>
<dbReference type="InterPro" id="IPR040661">
    <property type="entry name" value="LZ3wCH"/>
</dbReference>
<evidence type="ECO:0000256" key="4">
    <source>
        <dbReference type="SAM" id="MobiDB-lite"/>
    </source>
</evidence>
<name>A0ABD3L4Y1_EUCGL</name>
<dbReference type="Pfam" id="PF18517">
    <property type="entry name" value="LZ3wCH"/>
    <property type="match status" value="1"/>
</dbReference>
<protein>
    <recommendedName>
        <fullName evidence="5">Leucine zipper with capping helix domain-containing protein</fullName>
    </recommendedName>
</protein>
<feature type="compositionally biased region" description="Polar residues" evidence="4">
    <location>
        <begin position="51"/>
        <end position="62"/>
    </location>
</feature>
<evidence type="ECO:0000259" key="5">
    <source>
        <dbReference type="Pfam" id="PF18517"/>
    </source>
</evidence>
<feature type="domain" description="Leucine zipper with capping helix" evidence="5">
    <location>
        <begin position="91"/>
        <end position="144"/>
    </location>
</feature>
<evidence type="ECO:0000313" key="6">
    <source>
        <dbReference type="EMBL" id="KAL3744836.1"/>
    </source>
</evidence>
<accession>A0ABD3L4Y1</accession>
<evidence type="ECO:0000256" key="2">
    <source>
        <dbReference type="ARBA" id="ARBA00023054"/>
    </source>
</evidence>
<gene>
    <name evidence="6" type="ORF">ACJRO7_014014</name>
</gene>
<proteinExistence type="predicted"/>
<dbReference type="Proteomes" id="UP001634007">
    <property type="component" value="Unassembled WGS sequence"/>
</dbReference>
<dbReference type="GO" id="GO:0005634">
    <property type="term" value="C:nucleus"/>
    <property type="evidence" value="ECO:0007669"/>
    <property type="project" value="UniProtKB-SubCell"/>
</dbReference>
<keyword evidence="3" id="KW-0539">Nucleus</keyword>
<organism evidence="6 7">
    <name type="scientific">Eucalyptus globulus</name>
    <name type="common">Tasmanian blue gum</name>
    <dbReference type="NCBI Taxonomy" id="34317"/>
    <lineage>
        <taxon>Eukaryota</taxon>
        <taxon>Viridiplantae</taxon>
        <taxon>Streptophyta</taxon>
        <taxon>Embryophyta</taxon>
        <taxon>Tracheophyta</taxon>
        <taxon>Spermatophyta</taxon>
        <taxon>Magnoliopsida</taxon>
        <taxon>eudicotyledons</taxon>
        <taxon>Gunneridae</taxon>
        <taxon>Pentapetalae</taxon>
        <taxon>rosids</taxon>
        <taxon>malvids</taxon>
        <taxon>Myrtales</taxon>
        <taxon>Myrtaceae</taxon>
        <taxon>Myrtoideae</taxon>
        <taxon>Eucalypteae</taxon>
        <taxon>Eucalyptus</taxon>
    </lineage>
</organism>
<dbReference type="AlphaFoldDB" id="A0ABD3L4Y1"/>
<keyword evidence="7" id="KW-1185">Reference proteome</keyword>